<feature type="coiled-coil region" evidence="1">
    <location>
        <begin position="4"/>
        <end position="31"/>
    </location>
</feature>
<feature type="coiled-coil region" evidence="1">
    <location>
        <begin position="56"/>
        <end position="87"/>
    </location>
</feature>
<protein>
    <submittedName>
        <fullName evidence="2">Uncharacterized protein</fullName>
    </submittedName>
</protein>
<reference evidence="2" key="1">
    <citation type="submission" date="2016-10" db="EMBL/GenBank/DDBJ databases">
        <authorList>
            <person name="de Groot N.N."/>
        </authorList>
    </citation>
    <scope>NUCLEOTIDE SEQUENCE</scope>
</reference>
<evidence type="ECO:0000256" key="1">
    <source>
        <dbReference type="SAM" id="Coils"/>
    </source>
</evidence>
<dbReference type="EMBL" id="FPHD01000027">
    <property type="protein sequence ID" value="SFV54858.1"/>
    <property type="molecule type" value="Genomic_DNA"/>
</dbReference>
<accession>A0A1W1BMS6</accession>
<sequence length="89" mass="9970">MSALQRLQEKIEQWKRDHEALKAQNAELANQLSSAAGAQEAQESLRTELDSKNALCLSHEETIASLKQELKEKDDEIEKIIAQVEALLA</sequence>
<evidence type="ECO:0000313" key="2">
    <source>
        <dbReference type="EMBL" id="SFV54858.1"/>
    </source>
</evidence>
<gene>
    <name evidence="2" type="ORF">MNB_SV-8-650</name>
</gene>
<proteinExistence type="predicted"/>
<dbReference type="AlphaFoldDB" id="A0A1W1BMS6"/>
<dbReference type="SUPFAM" id="SSF46579">
    <property type="entry name" value="Prefoldin"/>
    <property type="match status" value="1"/>
</dbReference>
<keyword evidence="1" id="KW-0175">Coiled coil</keyword>
<organism evidence="2">
    <name type="scientific">hydrothermal vent metagenome</name>
    <dbReference type="NCBI Taxonomy" id="652676"/>
    <lineage>
        <taxon>unclassified sequences</taxon>
        <taxon>metagenomes</taxon>
        <taxon>ecological metagenomes</taxon>
    </lineage>
</organism>
<name>A0A1W1BMS6_9ZZZZ</name>